<keyword evidence="1" id="KW-0862">Zinc</keyword>
<evidence type="ECO:0000256" key="1">
    <source>
        <dbReference type="PROSITE-ProRule" id="PRU00042"/>
    </source>
</evidence>
<evidence type="ECO:0000259" key="2">
    <source>
        <dbReference type="PROSITE" id="PS50157"/>
    </source>
</evidence>
<dbReference type="AlphaFoldDB" id="A0A9P6ZY82"/>
<keyword evidence="4" id="KW-1185">Reference proteome</keyword>
<organism evidence="3 4">
    <name type="scientific">Suillus placidus</name>
    <dbReference type="NCBI Taxonomy" id="48579"/>
    <lineage>
        <taxon>Eukaryota</taxon>
        <taxon>Fungi</taxon>
        <taxon>Dikarya</taxon>
        <taxon>Basidiomycota</taxon>
        <taxon>Agaricomycotina</taxon>
        <taxon>Agaricomycetes</taxon>
        <taxon>Agaricomycetidae</taxon>
        <taxon>Boletales</taxon>
        <taxon>Suillineae</taxon>
        <taxon>Suillaceae</taxon>
        <taxon>Suillus</taxon>
    </lineage>
</organism>
<proteinExistence type="predicted"/>
<feature type="domain" description="C2H2-type" evidence="2">
    <location>
        <begin position="195"/>
        <end position="220"/>
    </location>
</feature>
<accession>A0A9P6ZY82</accession>
<protein>
    <recommendedName>
        <fullName evidence="2">C2H2-type domain-containing protein</fullName>
    </recommendedName>
</protein>
<keyword evidence="1" id="KW-0479">Metal-binding</keyword>
<reference evidence="3" key="1">
    <citation type="journal article" date="2020" name="New Phytol.">
        <title>Comparative genomics reveals dynamic genome evolution in host specialist ectomycorrhizal fungi.</title>
        <authorList>
            <person name="Lofgren L.A."/>
            <person name="Nguyen N.H."/>
            <person name="Vilgalys R."/>
            <person name="Ruytinx J."/>
            <person name="Liao H.L."/>
            <person name="Branco S."/>
            <person name="Kuo A."/>
            <person name="LaButti K."/>
            <person name="Lipzen A."/>
            <person name="Andreopoulos W."/>
            <person name="Pangilinan J."/>
            <person name="Riley R."/>
            <person name="Hundley H."/>
            <person name="Na H."/>
            <person name="Barry K."/>
            <person name="Grigoriev I.V."/>
            <person name="Stajich J.E."/>
            <person name="Kennedy P.G."/>
        </authorList>
    </citation>
    <scope>NUCLEOTIDE SEQUENCE</scope>
    <source>
        <strain evidence="3">DOB743</strain>
    </source>
</reference>
<gene>
    <name evidence="3" type="ORF">EV702DRAFT_115939</name>
</gene>
<dbReference type="GO" id="GO:0008270">
    <property type="term" value="F:zinc ion binding"/>
    <property type="evidence" value="ECO:0007669"/>
    <property type="project" value="UniProtKB-KW"/>
</dbReference>
<name>A0A9P6ZY82_9AGAM</name>
<keyword evidence="1" id="KW-0863">Zinc-finger</keyword>
<dbReference type="InterPro" id="IPR013087">
    <property type="entry name" value="Znf_C2H2_type"/>
</dbReference>
<comment type="caution">
    <text evidence="3">The sequence shown here is derived from an EMBL/GenBank/DDBJ whole genome shotgun (WGS) entry which is preliminary data.</text>
</comment>
<dbReference type="EMBL" id="JABBWD010000013">
    <property type="protein sequence ID" value="KAG1779014.1"/>
    <property type="molecule type" value="Genomic_DNA"/>
</dbReference>
<evidence type="ECO:0000313" key="3">
    <source>
        <dbReference type="EMBL" id="KAG1779014.1"/>
    </source>
</evidence>
<evidence type="ECO:0000313" key="4">
    <source>
        <dbReference type="Proteomes" id="UP000714275"/>
    </source>
</evidence>
<dbReference type="Gene3D" id="3.30.160.60">
    <property type="entry name" value="Classic Zinc Finger"/>
    <property type="match status" value="1"/>
</dbReference>
<dbReference type="OrthoDB" id="2646875at2759"/>
<sequence>MALWVFAIIHMYSAGNIDTHGRHAPLKAKATGSWLIFDGHCFIYQPTKFSPSRRWHLASPRGWNPHQLVFGQLERWPSWQAHTLVCKYHYHNRHFITIMSNQFHYYLNNGVSDSSASGPGHSIKETFMCRWDGECGLYCDVLFVGSNLSAHLREAHGIQGSDKSPACCRWKSCNRQFNKESLARHVEEIHLGIVYKCGCGNAYSRKDTLNRHQKKCSGQR</sequence>
<dbReference type="Proteomes" id="UP000714275">
    <property type="component" value="Unassembled WGS sequence"/>
</dbReference>
<dbReference type="PROSITE" id="PS50157">
    <property type="entry name" value="ZINC_FINGER_C2H2_2"/>
    <property type="match status" value="1"/>
</dbReference>